<evidence type="ECO:0000313" key="2">
    <source>
        <dbReference type="Proteomes" id="UP000585802"/>
    </source>
</evidence>
<proteinExistence type="predicted"/>
<name>A0A7J4GXD3_9ARCH</name>
<sequence>MTEDTSPNLRKFLESDDPAMVMMGLSMAKGSAKASNEVLGMVLGLYLFHDDNDIRSLAKTTFGKSAPSDLRKTVKNYWQAEYRTTVWIWNGWMQKMVLDIEDAGINTTYILARGLMSLKDTEEVDEARFKILDMLGKRNLSVSHLTVRSSLKNLISTKKWGYKHRENVEAASKILEELDS</sequence>
<reference evidence="2" key="1">
    <citation type="journal article" date="2019" name="bioRxiv">
        <title>Genome diversification in globally distributed novel marine Proteobacteria is linked to environmental adaptation.</title>
        <authorList>
            <person name="Zhou Z."/>
            <person name="Tran P.Q."/>
            <person name="Kieft K."/>
            <person name="Anantharaman K."/>
        </authorList>
    </citation>
    <scope>NUCLEOTIDE SEQUENCE [LARGE SCALE GENOMIC DNA]</scope>
</reference>
<gene>
    <name evidence="1" type="ORF">EYQ70_04305</name>
</gene>
<organism evidence="1 2">
    <name type="scientific">Marine Group III euryarchaeote</name>
    <dbReference type="NCBI Taxonomy" id="2173149"/>
    <lineage>
        <taxon>Archaea</taxon>
        <taxon>Methanobacteriati</taxon>
        <taxon>Thermoplasmatota</taxon>
        <taxon>Thermoplasmata</taxon>
        <taxon>Candidatus Thermoprofundales</taxon>
    </lineage>
</organism>
<dbReference type="EMBL" id="DUCX01000074">
    <property type="protein sequence ID" value="HIF37601.1"/>
    <property type="molecule type" value="Genomic_DNA"/>
</dbReference>
<comment type="caution">
    <text evidence="1">The sequence shown here is derived from an EMBL/GenBank/DDBJ whole genome shotgun (WGS) entry which is preliminary data.</text>
</comment>
<accession>A0A7J4GXD3</accession>
<protein>
    <recommendedName>
        <fullName evidence="3">HEAT repeat domain-containing protein</fullName>
    </recommendedName>
</protein>
<dbReference type="AlphaFoldDB" id="A0A7J4GXD3"/>
<dbReference type="Proteomes" id="UP000585802">
    <property type="component" value="Unassembled WGS sequence"/>
</dbReference>
<evidence type="ECO:0008006" key="3">
    <source>
        <dbReference type="Google" id="ProtNLM"/>
    </source>
</evidence>
<evidence type="ECO:0000313" key="1">
    <source>
        <dbReference type="EMBL" id="HIF37601.1"/>
    </source>
</evidence>